<gene>
    <name evidence="5" type="primary">fimX</name>
    <name evidence="5" type="ORF">GCM10022278_03820</name>
</gene>
<dbReference type="Gene3D" id="3.20.20.450">
    <property type="entry name" value="EAL domain"/>
    <property type="match status" value="1"/>
</dbReference>
<name>A0ABP7NIC9_9GAMM</name>
<evidence type="ECO:0000256" key="1">
    <source>
        <dbReference type="PROSITE-ProRule" id="PRU00169"/>
    </source>
</evidence>
<dbReference type="Gene3D" id="3.30.70.270">
    <property type="match status" value="1"/>
</dbReference>
<accession>A0ABP7NIC9</accession>
<feature type="domain" description="Response regulatory" evidence="2">
    <location>
        <begin position="9"/>
        <end position="125"/>
    </location>
</feature>
<dbReference type="InterPro" id="IPR035965">
    <property type="entry name" value="PAS-like_dom_sf"/>
</dbReference>
<dbReference type="InterPro" id="IPR050706">
    <property type="entry name" value="Cyclic-di-GMP_PDE-like"/>
</dbReference>
<sequence length="701" mass="78424">MQEKKQTVHLLLLDPSLNDAEHTISVLRNDGKATRAHRITSEEDLQESLKSQSWDLLIAKREDQELTYLDCLDAIKAQGLDLPLIAILEEFDEAEHVTALQKGARQVVLASHETVQLHAIRRELEDHADRRKRKSVELQLRDAEKRCNSLLESSVDPIAYIIEGMHVFANKAYLDLFGYEDLDDLICIPVLDAIASSSTGAFKTFLKQAEGPEALDTPVPICIERSDGSEEMVAVSSSLATFEGDACLQLVMRPQVDAELEAKLKKISREDLLTGLYNKTYWMEQLHLFIEQIMQQKAHGFVMFIQILDVGRLKDSLGITGTDTLLASFATLLREHKGPHSTLGRFSDDSFVWIEAENSQDQVQKLASTISQAAEQKLFDISGKTAQVKVAVGLLRLNENSGTTETVVSKAIRASVYAIERPEASRQGGQAVSNVYMYNGLDFEDSDKSIDDYMAMLQAALDDNRFKMLFQPIISLQGSTDGYYEAFLRMIDNEGKEISPSDFLPVETEARLATKLDRWVILQNVKSLSSHRSKGYSSRLIINITGHTITDDTFIDWLQKALTAAKLPGESLVFQVAEADVIEYLLQAKEFSAQIHKLGCQLALSRFGCALDPFKTLDHVEVDYVKVDGSYTEDIQKTAEAREAFYAMVDKLKDQSKMVITPLVENATVLSTLYQAGVHYIQGYYLQAPTTEMNYDFAEGG</sequence>
<comment type="caution">
    <text evidence="1">Lacks conserved residue(s) required for the propagation of feature annotation.</text>
</comment>
<feature type="domain" description="EAL" evidence="3">
    <location>
        <begin position="450"/>
        <end position="701"/>
    </location>
</feature>
<evidence type="ECO:0000313" key="6">
    <source>
        <dbReference type="Proteomes" id="UP001501337"/>
    </source>
</evidence>
<protein>
    <submittedName>
        <fullName evidence="5">Cyclic di-GMP-binding protein FimX</fullName>
    </submittedName>
</protein>
<dbReference type="SUPFAM" id="SSF55785">
    <property type="entry name" value="PYP-like sensor domain (PAS domain)"/>
    <property type="match status" value="1"/>
</dbReference>
<dbReference type="PANTHER" id="PTHR33121">
    <property type="entry name" value="CYCLIC DI-GMP PHOSPHODIESTERASE PDEF"/>
    <property type="match status" value="1"/>
</dbReference>
<dbReference type="PROSITE" id="PS50883">
    <property type="entry name" value="EAL"/>
    <property type="match status" value="1"/>
</dbReference>
<dbReference type="Proteomes" id="UP001501337">
    <property type="component" value="Unassembled WGS sequence"/>
</dbReference>
<evidence type="ECO:0000313" key="5">
    <source>
        <dbReference type="EMBL" id="GAA3947875.1"/>
    </source>
</evidence>
<dbReference type="InterPro" id="IPR001789">
    <property type="entry name" value="Sig_transdc_resp-reg_receiver"/>
</dbReference>
<evidence type="ECO:0000259" key="4">
    <source>
        <dbReference type="PROSITE" id="PS50887"/>
    </source>
</evidence>
<dbReference type="InterPro" id="IPR001633">
    <property type="entry name" value="EAL_dom"/>
</dbReference>
<dbReference type="RefSeq" id="WP_344802718.1">
    <property type="nucleotide sequence ID" value="NZ_BAABBO010000001.1"/>
</dbReference>
<dbReference type="EMBL" id="BAABBO010000001">
    <property type="protein sequence ID" value="GAA3947875.1"/>
    <property type="molecule type" value="Genomic_DNA"/>
</dbReference>
<dbReference type="Pfam" id="PF00563">
    <property type="entry name" value="EAL"/>
    <property type="match status" value="1"/>
</dbReference>
<evidence type="ECO:0000259" key="2">
    <source>
        <dbReference type="PROSITE" id="PS50110"/>
    </source>
</evidence>
<dbReference type="SUPFAM" id="SSF55073">
    <property type="entry name" value="Nucleotide cyclase"/>
    <property type="match status" value="1"/>
</dbReference>
<dbReference type="InterPro" id="IPR029787">
    <property type="entry name" value="Nucleotide_cyclase"/>
</dbReference>
<dbReference type="SUPFAM" id="SSF141868">
    <property type="entry name" value="EAL domain-like"/>
    <property type="match status" value="1"/>
</dbReference>
<dbReference type="InterPro" id="IPR035919">
    <property type="entry name" value="EAL_sf"/>
</dbReference>
<dbReference type="InterPro" id="IPR043128">
    <property type="entry name" value="Rev_trsase/Diguanyl_cyclase"/>
</dbReference>
<evidence type="ECO:0000259" key="3">
    <source>
        <dbReference type="PROSITE" id="PS50883"/>
    </source>
</evidence>
<dbReference type="Gene3D" id="3.40.50.2300">
    <property type="match status" value="1"/>
</dbReference>
<reference evidence="6" key="1">
    <citation type="journal article" date="2019" name="Int. J. Syst. Evol. Microbiol.">
        <title>The Global Catalogue of Microorganisms (GCM) 10K type strain sequencing project: providing services to taxonomists for standard genome sequencing and annotation.</title>
        <authorList>
            <consortium name="The Broad Institute Genomics Platform"/>
            <consortium name="The Broad Institute Genome Sequencing Center for Infectious Disease"/>
            <person name="Wu L."/>
            <person name="Ma J."/>
        </authorList>
    </citation>
    <scope>NUCLEOTIDE SEQUENCE [LARGE SCALE GENOMIC DNA]</scope>
    <source>
        <strain evidence="6">JCM 17555</strain>
    </source>
</reference>
<dbReference type="Pfam" id="PF00990">
    <property type="entry name" value="GGDEF"/>
    <property type="match status" value="1"/>
</dbReference>
<dbReference type="SMART" id="SM00267">
    <property type="entry name" value="GGDEF"/>
    <property type="match status" value="1"/>
</dbReference>
<dbReference type="PANTHER" id="PTHR33121:SF23">
    <property type="entry name" value="CYCLIC DI-GMP PHOSPHODIESTERASE PDEB"/>
    <property type="match status" value="1"/>
</dbReference>
<dbReference type="NCBIfam" id="TIGR00254">
    <property type="entry name" value="GGDEF"/>
    <property type="match status" value="1"/>
</dbReference>
<keyword evidence="6" id="KW-1185">Reference proteome</keyword>
<dbReference type="PROSITE" id="PS50110">
    <property type="entry name" value="RESPONSE_REGULATORY"/>
    <property type="match status" value="1"/>
</dbReference>
<dbReference type="PROSITE" id="PS50887">
    <property type="entry name" value="GGDEF"/>
    <property type="match status" value="1"/>
</dbReference>
<dbReference type="SMART" id="SM00052">
    <property type="entry name" value="EAL"/>
    <property type="match status" value="1"/>
</dbReference>
<proteinExistence type="predicted"/>
<comment type="caution">
    <text evidence="5">The sequence shown here is derived from an EMBL/GenBank/DDBJ whole genome shotgun (WGS) entry which is preliminary data.</text>
</comment>
<feature type="domain" description="GGDEF" evidence="4">
    <location>
        <begin position="298"/>
        <end position="437"/>
    </location>
</feature>
<dbReference type="InterPro" id="IPR000160">
    <property type="entry name" value="GGDEF_dom"/>
</dbReference>
<organism evidence="5 6">
    <name type="scientific">Allohahella marinimesophila</name>
    <dbReference type="NCBI Taxonomy" id="1054972"/>
    <lineage>
        <taxon>Bacteria</taxon>
        <taxon>Pseudomonadati</taxon>
        <taxon>Pseudomonadota</taxon>
        <taxon>Gammaproteobacteria</taxon>
        <taxon>Oceanospirillales</taxon>
        <taxon>Hahellaceae</taxon>
        <taxon>Allohahella</taxon>
    </lineage>
</organism>
<dbReference type="CDD" id="cd01948">
    <property type="entry name" value="EAL"/>
    <property type="match status" value="1"/>
</dbReference>
<dbReference type="Gene3D" id="3.30.450.20">
    <property type="entry name" value="PAS domain"/>
    <property type="match status" value="1"/>
</dbReference>